<keyword evidence="1" id="KW-1133">Transmembrane helix</keyword>
<evidence type="ECO:0008006" key="4">
    <source>
        <dbReference type="Google" id="ProtNLM"/>
    </source>
</evidence>
<sequence length="159" mass="16942">MSDERGVGRKRIGARTVVVVVGAALVLLLAGIGVASLLDDGGSDDSLAGGSAYEACVEDAASHLNSVTGISMEQARLQASTSPNCGPMAPSPVVVPTTQSVRDELYPDGFDESRYTKLFAELCKTTYNDIPKWRALNALEKNYTPEQAELLYEDALRTC</sequence>
<evidence type="ECO:0000313" key="3">
    <source>
        <dbReference type="Proteomes" id="UP000703038"/>
    </source>
</evidence>
<reference evidence="2 3" key="1">
    <citation type="submission" date="2021-01" db="EMBL/GenBank/DDBJ databases">
        <title>Genomics of switchgrass bacterial isolates.</title>
        <authorList>
            <person name="Shade A."/>
        </authorList>
    </citation>
    <scope>NUCLEOTIDE SEQUENCE [LARGE SCALE GENOMIC DNA]</scope>
    <source>
        <strain evidence="2 3">PvP111</strain>
    </source>
</reference>
<accession>A0ABS2KV41</accession>
<comment type="caution">
    <text evidence="2">The sequence shown here is derived from an EMBL/GenBank/DDBJ whole genome shotgun (WGS) entry which is preliminary data.</text>
</comment>
<feature type="transmembrane region" description="Helical" evidence="1">
    <location>
        <begin position="12"/>
        <end position="38"/>
    </location>
</feature>
<organism evidence="2 3">
    <name type="scientific">Rhodococcoides corynebacterioides</name>
    <dbReference type="NCBI Taxonomy" id="53972"/>
    <lineage>
        <taxon>Bacteria</taxon>
        <taxon>Bacillati</taxon>
        <taxon>Actinomycetota</taxon>
        <taxon>Actinomycetes</taxon>
        <taxon>Mycobacteriales</taxon>
        <taxon>Nocardiaceae</taxon>
        <taxon>Rhodococcoides</taxon>
    </lineage>
</organism>
<proteinExistence type="predicted"/>
<keyword evidence="1" id="KW-0472">Membrane</keyword>
<evidence type="ECO:0000256" key="1">
    <source>
        <dbReference type="SAM" id="Phobius"/>
    </source>
</evidence>
<dbReference type="EMBL" id="JAFBBK010000001">
    <property type="protein sequence ID" value="MBM7415686.1"/>
    <property type="molecule type" value="Genomic_DNA"/>
</dbReference>
<evidence type="ECO:0000313" key="2">
    <source>
        <dbReference type="EMBL" id="MBM7415686.1"/>
    </source>
</evidence>
<keyword evidence="3" id="KW-1185">Reference proteome</keyword>
<gene>
    <name evidence="2" type="ORF">JOE42_002419</name>
</gene>
<dbReference type="RefSeq" id="WP_204868680.1">
    <property type="nucleotide sequence ID" value="NZ_JAFBBK010000001.1"/>
</dbReference>
<protein>
    <recommendedName>
        <fullName evidence="4">DUF732 domain-containing protein</fullName>
    </recommendedName>
</protein>
<name>A0ABS2KV41_9NOCA</name>
<keyword evidence="1" id="KW-0812">Transmembrane</keyword>
<dbReference type="Proteomes" id="UP000703038">
    <property type="component" value="Unassembled WGS sequence"/>
</dbReference>